<organism evidence="1 2">
    <name type="scientific">Tritrichomonas musculus</name>
    <dbReference type="NCBI Taxonomy" id="1915356"/>
    <lineage>
        <taxon>Eukaryota</taxon>
        <taxon>Metamonada</taxon>
        <taxon>Parabasalia</taxon>
        <taxon>Tritrichomonadida</taxon>
        <taxon>Tritrichomonadidae</taxon>
        <taxon>Tritrichomonas</taxon>
    </lineage>
</organism>
<evidence type="ECO:0000313" key="2">
    <source>
        <dbReference type="Proteomes" id="UP001470230"/>
    </source>
</evidence>
<name>A0ABR2KPM8_9EUKA</name>
<dbReference type="Gene3D" id="3.40.50.300">
    <property type="entry name" value="P-loop containing nucleotide triphosphate hydrolases"/>
    <property type="match status" value="1"/>
</dbReference>
<accession>A0ABR2KPM8</accession>
<proteinExistence type="predicted"/>
<evidence type="ECO:0000313" key="1">
    <source>
        <dbReference type="EMBL" id="KAK8892382.1"/>
    </source>
</evidence>
<dbReference type="InterPro" id="IPR027417">
    <property type="entry name" value="P-loop_NTPase"/>
</dbReference>
<gene>
    <name evidence="1" type="ORF">M9Y10_029608</name>
</gene>
<dbReference type="EMBL" id="JAPFFF010000004">
    <property type="protein sequence ID" value="KAK8892382.1"/>
    <property type="molecule type" value="Genomic_DNA"/>
</dbReference>
<dbReference type="SUPFAM" id="SSF52540">
    <property type="entry name" value="P-loop containing nucleoside triphosphate hydrolases"/>
    <property type="match status" value="1"/>
</dbReference>
<protein>
    <recommendedName>
        <fullName evidence="3">Guanylate-binding protein N-terminal domain-containing protein</fullName>
    </recommendedName>
</protein>
<sequence length="635" mass="73636">MTSKLKYLISKLKCKLYGDNFITKEFLMEYINKEVGNEPFIFIMAIGPSQKGKSTFGNWLCKTKGVEPPFAVGESNKSVTVGCEIAYAGTVADILKKTKCTSEQFNSETLESKLHVFMVDTEGIQSTRSDDQIAAFVLPLIDVSAKLIYFSEIDPDVTKTKFLEMCQKISSIMGKKEMSSGKSMFDNKLIFRVKDYPKLVLEKKYNDEEEEENDKSPNYVPQYDLQTSIQKCLTSDIAAFMQGQGTEQRGRTPIPIVFAPGGPGKPGDPYTKEFNQHLLQLIFSSINPDFVFTKNTFCQKFYYLADEYAKQKGLIIAYLHAFDFKEVDLNRKIDEICQNITDYFNEIKSSNSEGREIEFNPIKTFHDKYDQFVKELDFHNDKLITKGRNLIEHRYTMEKEVAKKKFEIIRILIRKQNEAKNITEMRMNSLKCLSDDITNEVSGAVSTFFQDFKKSYVKFSQKEEIRVNSNLKKSKINCIKSLNAQRKILQKDLSQKVDDDIEQMFQYLNDWKKWLPFQNSSRFMLFIARTFHNSDKDTEEKCIPRHPGMIGRFKKEWNDNEERCRGIIIENRKYDILLQELVIEISQKEKEEELKNENPNEIIEHLARVANGGNLLNTHTSKIDIDVPRSISDFT</sequence>
<keyword evidence="2" id="KW-1185">Reference proteome</keyword>
<evidence type="ECO:0008006" key="3">
    <source>
        <dbReference type="Google" id="ProtNLM"/>
    </source>
</evidence>
<comment type="caution">
    <text evidence="1">The sequence shown here is derived from an EMBL/GenBank/DDBJ whole genome shotgun (WGS) entry which is preliminary data.</text>
</comment>
<reference evidence="1 2" key="1">
    <citation type="submission" date="2024-04" db="EMBL/GenBank/DDBJ databases">
        <title>Tritrichomonas musculus Genome.</title>
        <authorList>
            <person name="Alves-Ferreira E."/>
            <person name="Grigg M."/>
            <person name="Lorenzi H."/>
            <person name="Galac M."/>
        </authorList>
    </citation>
    <scope>NUCLEOTIDE SEQUENCE [LARGE SCALE GENOMIC DNA]</scope>
    <source>
        <strain evidence="1 2">EAF2021</strain>
    </source>
</reference>
<dbReference type="Proteomes" id="UP001470230">
    <property type="component" value="Unassembled WGS sequence"/>
</dbReference>